<dbReference type="PANTHER" id="PTHR30535">
    <property type="entry name" value="VITAMIN B12-BINDING PROTEIN"/>
    <property type="match status" value="1"/>
</dbReference>
<dbReference type="Proteomes" id="UP001058872">
    <property type="component" value="Chromosome"/>
</dbReference>
<dbReference type="EMBL" id="CP028989">
    <property type="protein sequence ID" value="UUO67294.1"/>
    <property type="molecule type" value="Genomic_DNA"/>
</dbReference>
<dbReference type="PANTHER" id="PTHR30535:SF34">
    <property type="entry name" value="MOLYBDATE-BINDING PROTEIN MOLA"/>
    <property type="match status" value="1"/>
</dbReference>
<dbReference type="Gene3D" id="3.40.50.1980">
    <property type="entry name" value="Nitrogenase molybdenum iron protein domain"/>
    <property type="match status" value="2"/>
</dbReference>
<evidence type="ECO:0000313" key="2">
    <source>
        <dbReference type="EMBL" id="UUO67294.1"/>
    </source>
</evidence>
<dbReference type="Gene3D" id="1.20.58.2180">
    <property type="match status" value="1"/>
</dbReference>
<reference evidence="2" key="1">
    <citation type="submission" date="2018-04" db="EMBL/GenBank/DDBJ databases">
        <title>Genomes of Endosymbiotic and Endophytic Bradyrhizobium Publication status.</title>
        <authorList>
            <person name="Guha S."/>
            <person name="Jorrin B."/>
            <person name="Sarkar M."/>
            <person name="Poole P.S."/>
            <person name="DasGupta M."/>
        </authorList>
    </citation>
    <scope>NUCLEOTIDE SEQUENCE</scope>
    <source>
        <strain evidence="2">WBOS16</strain>
    </source>
</reference>
<protein>
    <submittedName>
        <fullName evidence="2">Iron ABC transporter substrate-binding protein</fullName>
    </submittedName>
</protein>
<dbReference type="SUPFAM" id="SSF53807">
    <property type="entry name" value="Helical backbone' metal receptor"/>
    <property type="match status" value="1"/>
</dbReference>
<organism evidence="2 3">
    <name type="scientific">Bradyrhizobium betae</name>
    <dbReference type="NCBI Taxonomy" id="244734"/>
    <lineage>
        <taxon>Bacteria</taxon>
        <taxon>Pseudomonadati</taxon>
        <taxon>Pseudomonadota</taxon>
        <taxon>Alphaproteobacteria</taxon>
        <taxon>Hyphomicrobiales</taxon>
        <taxon>Nitrobacteraceae</taxon>
        <taxon>Bradyrhizobium</taxon>
    </lineage>
</organism>
<proteinExistence type="predicted"/>
<dbReference type="InterPro" id="IPR050902">
    <property type="entry name" value="ABC_Transporter_SBP"/>
</dbReference>
<evidence type="ECO:0000313" key="3">
    <source>
        <dbReference type="Proteomes" id="UP001058872"/>
    </source>
</evidence>
<dbReference type="PROSITE" id="PS50983">
    <property type="entry name" value="FE_B12_PBP"/>
    <property type="match status" value="1"/>
</dbReference>
<evidence type="ECO:0000259" key="1">
    <source>
        <dbReference type="PROSITE" id="PS50983"/>
    </source>
</evidence>
<dbReference type="GO" id="GO:0071281">
    <property type="term" value="P:cellular response to iron ion"/>
    <property type="evidence" value="ECO:0007669"/>
    <property type="project" value="TreeGrafter"/>
</dbReference>
<accession>A0AAE9NCJ3</accession>
<dbReference type="AlphaFoldDB" id="A0AAE9NCJ3"/>
<sequence>MLLSLRRGRPLQGLGAIPVIAFALLGTAHAMDVTDQRNRKLSFERLPERLVVIPIPAPSTFMTIDGSERKIVGMNEYAARAMHEGIAAKLFPGFKQIQTGVTTGGDASNFAPNVEAILALRPDAIFQWANNNDVIGPLDRTGVPVVGMRVGSFENYVEYVKLMGKIAGREDRAGQLLTKQDEVRQSLASRFSDLSSTQRPRVAYFNRAMNVLRISGQGTAQDLAIQLAGGQNAVGSAASISTVTIEQILAWNPQVVLLGNFDAAMPSDLYRDPRWQGIDAVRTRRVYRVPLGGYRWDPPSHESALGWLWLAGLLHPELAQVNIRTSVRDWFGFLYDYKPTDEEIDRILFLRENAGSAGYDAYRAH</sequence>
<feature type="domain" description="Fe/B12 periplasmic-binding" evidence="1">
    <location>
        <begin position="49"/>
        <end position="318"/>
    </location>
</feature>
<dbReference type="InterPro" id="IPR002491">
    <property type="entry name" value="ABC_transptr_periplasmic_BD"/>
</dbReference>
<dbReference type="Pfam" id="PF01497">
    <property type="entry name" value="Peripla_BP_2"/>
    <property type="match status" value="1"/>
</dbReference>
<name>A0AAE9NCJ3_9BRAD</name>
<gene>
    <name evidence="2" type="ORF">DCM83_20210</name>
</gene>